<gene>
    <name evidence="2" type="ORF">MCHLO_11421</name>
</gene>
<feature type="region of interest" description="Disordered" evidence="1">
    <location>
        <begin position="1"/>
        <end position="35"/>
    </location>
</feature>
<organism evidence="2 3">
    <name type="scientific">Mycena chlorophos</name>
    <name type="common">Agaric fungus</name>
    <name type="synonym">Agaricus chlorophos</name>
    <dbReference type="NCBI Taxonomy" id="658473"/>
    <lineage>
        <taxon>Eukaryota</taxon>
        <taxon>Fungi</taxon>
        <taxon>Dikarya</taxon>
        <taxon>Basidiomycota</taxon>
        <taxon>Agaricomycotina</taxon>
        <taxon>Agaricomycetes</taxon>
        <taxon>Agaricomycetidae</taxon>
        <taxon>Agaricales</taxon>
        <taxon>Marasmiineae</taxon>
        <taxon>Mycenaceae</taxon>
        <taxon>Mycena</taxon>
    </lineage>
</organism>
<reference evidence="2" key="1">
    <citation type="submission" date="2014-09" db="EMBL/GenBank/DDBJ databases">
        <title>Genome sequence of the luminous mushroom Mycena chlorophos for searching fungal bioluminescence genes.</title>
        <authorList>
            <person name="Tanaka Y."/>
            <person name="Kasuga D."/>
            <person name="Oba Y."/>
            <person name="Hase S."/>
            <person name="Sato K."/>
            <person name="Oba Y."/>
            <person name="Sakakibara Y."/>
        </authorList>
    </citation>
    <scope>NUCLEOTIDE SEQUENCE</scope>
</reference>
<evidence type="ECO:0000313" key="2">
    <source>
        <dbReference type="EMBL" id="GAT54578.1"/>
    </source>
</evidence>
<name>A0ABQ0LU61_MYCCL</name>
<feature type="region of interest" description="Disordered" evidence="1">
    <location>
        <begin position="404"/>
        <end position="425"/>
    </location>
</feature>
<protein>
    <recommendedName>
        <fullName evidence="4">Adhesin domain-containing protein</fullName>
    </recommendedName>
</protein>
<evidence type="ECO:0000313" key="3">
    <source>
        <dbReference type="Proteomes" id="UP000815677"/>
    </source>
</evidence>
<sequence>MPNPVDSAPRQPGPIALPPDPEALPAPASAPTPTPLQRFHRRLAYSALAALVIVSLVLVEHPPRIGRGDDELFIPIELDQDYRPWPGLSRARDERLDRYWTPTSPGVQHCAEWTRQDDGTVTAAFALPAADPELTFLLSRAPVHGRVRIIEDEDSRAPFTVNVSASHEDPEKLAHLKACQIHHEKHAEQGVMFWAPSEGNAEYDSDVRVDVTLSVPRTSGGEEYRDLSTQLSRFDHVVGELFHFFSGTKFRTIRLRTRDADMDFGSIIAESAFIESMGGDTRGSVAIAGSGELDIRTSNGVINMTAMMFGWESPRNESRVDVWTSNGVIDARIALVSDFPDNLLNARLHTSNAALSLQTRMIGDNSTMRIDAETSNGPASVLATDGFEGRYELRTSNAEARLDVNPNAYDPTGRGRKRVVRKEEEGDSAKKGMIYWQDKDGAEVQGGSDSGLVRVRTSNGPVILQV</sequence>
<accession>A0ABQ0LU61</accession>
<proteinExistence type="predicted"/>
<feature type="compositionally biased region" description="Pro residues" evidence="1">
    <location>
        <begin position="11"/>
        <end position="34"/>
    </location>
</feature>
<evidence type="ECO:0008006" key="4">
    <source>
        <dbReference type="Google" id="ProtNLM"/>
    </source>
</evidence>
<evidence type="ECO:0000256" key="1">
    <source>
        <dbReference type="SAM" id="MobiDB-lite"/>
    </source>
</evidence>
<dbReference type="Proteomes" id="UP000815677">
    <property type="component" value="Unassembled WGS sequence"/>
</dbReference>
<dbReference type="EMBL" id="DF848705">
    <property type="protein sequence ID" value="GAT54578.1"/>
    <property type="molecule type" value="Genomic_DNA"/>
</dbReference>
<keyword evidence="3" id="KW-1185">Reference proteome</keyword>